<feature type="region of interest" description="Disordered" evidence="1">
    <location>
        <begin position="73"/>
        <end position="104"/>
    </location>
</feature>
<organism evidence="2 3">
    <name type="scientific">Gossypium stocksii</name>
    <dbReference type="NCBI Taxonomy" id="47602"/>
    <lineage>
        <taxon>Eukaryota</taxon>
        <taxon>Viridiplantae</taxon>
        <taxon>Streptophyta</taxon>
        <taxon>Embryophyta</taxon>
        <taxon>Tracheophyta</taxon>
        <taxon>Spermatophyta</taxon>
        <taxon>Magnoliopsida</taxon>
        <taxon>eudicotyledons</taxon>
        <taxon>Gunneridae</taxon>
        <taxon>Pentapetalae</taxon>
        <taxon>rosids</taxon>
        <taxon>malvids</taxon>
        <taxon>Malvales</taxon>
        <taxon>Malvaceae</taxon>
        <taxon>Malvoideae</taxon>
        <taxon>Gossypium</taxon>
    </lineage>
</organism>
<protein>
    <submittedName>
        <fullName evidence="2">Uncharacterized protein</fullName>
    </submittedName>
</protein>
<evidence type="ECO:0000313" key="2">
    <source>
        <dbReference type="EMBL" id="KAH1031830.1"/>
    </source>
</evidence>
<gene>
    <name evidence="2" type="ORF">J1N35_044004</name>
</gene>
<keyword evidence="3" id="KW-1185">Reference proteome</keyword>
<evidence type="ECO:0000313" key="3">
    <source>
        <dbReference type="Proteomes" id="UP000828251"/>
    </source>
</evidence>
<dbReference type="AlphaFoldDB" id="A0A9D3U8I8"/>
<reference evidence="2 3" key="1">
    <citation type="journal article" date="2021" name="Plant Biotechnol. J.">
        <title>Multi-omics assisted identification of the key and species-specific regulatory components of drought-tolerant mechanisms in Gossypium stocksii.</title>
        <authorList>
            <person name="Yu D."/>
            <person name="Ke L."/>
            <person name="Zhang D."/>
            <person name="Wu Y."/>
            <person name="Sun Y."/>
            <person name="Mei J."/>
            <person name="Sun J."/>
            <person name="Sun Y."/>
        </authorList>
    </citation>
    <scope>NUCLEOTIDE SEQUENCE [LARGE SCALE GENOMIC DNA]</scope>
    <source>
        <strain evidence="3">cv. E1</strain>
        <tissue evidence="2">Leaf</tissue>
    </source>
</reference>
<sequence>MTKPYINKHDKSTYSTYKNPIGCSFETHLKPSHPFTSLSLSLFKPLPLFFIFFPIPLPISPFEKESFNHHLKQHSSVRGSIGSTRTSGEGGEEQTSQASEKHRI</sequence>
<comment type="caution">
    <text evidence="2">The sequence shown here is derived from an EMBL/GenBank/DDBJ whole genome shotgun (WGS) entry which is preliminary data.</text>
</comment>
<proteinExistence type="predicted"/>
<dbReference type="Proteomes" id="UP000828251">
    <property type="component" value="Unassembled WGS sequence"/>
</dbReference>
<feature type="compositionally biased region" description="Low complexity" evidence="1">
    <location>
        <begin position="76"/>
        <end position="98"/>
    </location>
</feature>
<accession>A0A9D3U8I8</accession>
<dbReference type="EMBL" id="JAIQCV010000013">
    <property type="protein sequence ID" value="KAH1031830.1"/>
    <property type="molecule type" value="Genomic_DNA"/>
</dbReference>
<name>A0A9D3U8I8_9ROSI</name>
<evidence type="ECO:0000256" key="1">
    <source>
        <dbReference type="SAM" id="MobiDB-lite"/>
    </source>
</evidence>